<dbReference type="CDD" id="cd00093">
    <property type="entry name" value="HTH_XRE"/>
    <property type="match status" value="1"/>
</dbReference>
<proteinExistence type="predicted"/>
<evidence type="ECO:0000256" key="1">
    <source>
        <dbReference type="ARBA" id="ARBA00023125"/>
    </source>
</evidence>
<evidence type="ECO:0000313" key="3">
    <source>
        <dbReference type="EMBL" id="OXM17599.1"/>
    </source>
</evidence>
<dbReference type="Pfam" id="PF01381">
    <property type="entry name" value="HTH_3"/>
    <property type="match status" value="1"/>
</dbReference>
<reference evidence="3 4" key="1">
    <citation type="submission" date="2017-07" db="EMBL/GenBank/DDBJ databases">
        <title>Paenibacillus herberti R33 genome sequencing and assembly.</title>
        <authorList>
            <person name="Su W."/>
        </authorList>
    </citation>
    <scope>NUCLEOTIDE SEQUENCE [LARGE SCALE GENOMIC DNA]</scope>
    <source>
        <strain evidence="3 4">R33</strain>
    </source>
</reference>
<dbReference type="InterPro" id="IPR010982">
    <property type="entry name" value="Lambda_DNA-bd_dom_sf"/>
</dbReference>
<keyword evidence="4" id="KW-1185">Reference proteome</keyword>
<dbReference type="PANTHER" id="PTHR46558">
    <property type="entry name" value="TRACRIPTIONAL REGULATORY PROTEIN-RELATED-RELATED"/>
    <property type="match status" value="1"/>
</dbReference>
<dbReference type="EMBL" id="NMUQ01000001">
    <property type="protein sequence ID" value="OXM17599.1"/>
    <property type="molecule type" value="Genomic_DNA"/>
</dbReference>
<name>A0A229P6X4_9BACL</name>
<dbReference type="OrthoDB" id="9804312at2"/>
<dbReference type="SUPFAM" id="SSF47413">
    <property type="entry name" value="lambda repressor-like DNA-binding domains"/>
    <property type="match status" value="1"/>
</dbReference>
<dbReference type="SMART" id="SM00530">
    <property type="entry name" value="HTH_XRE"/>
    <property type="match status" value="1"/>
</dbReference>
<dbReference type="GO" id="GO:0003677">
    <property type="term" value="F:DNA binding"/>
    <property type="evidence" value="ECO:0007669"/>
    <property type="project" value="UniProtKB-KW"/>
</dbReference>
<gene>
    <name evidence="3" type="ORF">CGZ75_11485</name>
</gene>
<dbReference type="Proteomes" id="UP000215145">
    <property type="component" value="Unassembled WGS sequence"/>
</dbReference>
<dbReference type="InterPro" id="IPR001387">
    <property type="entry name" value="Cro/C1-type_HTH"/>
</dbReference>
<feature type="domain" description="HTH cro/C1-type" evidence="2">
    <location>
        <begin position="5"/>
        <end position="59"/>
    </location>
</feature>
<dbReference type="AlphaFoldDB" id="A0A229P6X4"/>
<protein>
    <recommendedName>
        <fullName evidence="2">HTH cro/C1-type domain-containing protein</fullName>
    </recommendedName>
</protein>
<dbReference type="PANTHER" id="PTHR46558:SF11">
    <property type="entry name" value="HTH-TYPE TRANSCRIPTIONAL REGULATOR XRE"/>
    <property type="match status" value="1"/>
</dbReference>
<keyword evidence="1" id="KW-0238">DNA-binding</keyword>
<dbReference type="PROSITE" id="PS50943">
    <property type="entry name" value="HTH_CROC1"/>
    <property type="match status" value="1"/>
</dbReference>
<sequence length="259" mass="28976">MGKRIVVLRHRRGMTQEQLGQQLNVSGQAVSKWENGDSLPDTTLLVNLALALECTTDFLLGADKIGGINRYLPSLESEMRELEPSRKIDLAFKLFHLIDDMSLEPNKTTLENDSTELGLPFVHAGPDGATVWWRGKFFCNVSIEALRETETIWKDQSLPFDLFPEEWDSLFTALFTQKHYFASDIAISESSLKNDSALDADFDLTVNKLIDLGLLERGKGGFKVGIKVEVLLRLLGVLLITIGKPGITSQMCTFKNIEE</sequence>
<evidence type="ECO:0000313" key="4">
    <source>
        <dbReference type="Proteomes" id="UP000215145"/>
    </source>
</evidence>
<organism evidence="3 4">
    <name type="scientific">Paenibacillus herberti</name>
    <dbReference type="NCBI Taxonomy" id="1619309"/>
    <lineage>
        <taxon>Bacteria</taxon>
        <taxon>Bacillati</taxon>
        <taxon>Bacillota</taxon>
        <taxon>Bacilli</taxon>
        <taxon>Bacillales</taxon>
        <taxon>Paenibacillaceae</taxon>
        <taxon>Paenibacillus</taxon>
    </lineage>
</organism>
<comment type="caution">
    <text evidence="3">The sequence shown here is derived from an EMBL/GenBank/DDBJ whole genome shotgun (WGS) entry which is preliminary data.</text>
</comment>
<evidence type="ECO:0000259" key="2">
    <source>
        <dbReference type="PROSITE" id="PS50943"/>
    </source>
</evidence>
<dbReference type="Gene3D" id="1.10.260.40">
    <property type="entry name" value="lambda repressor-like DNA-binding domains"/>
    <property type="match status" value="1"/>
</dbReference>
<accession>A0A229P6X4</accession>